<feature type="region of interest" description="Disordered" evidence="1">
    <location>
        <begin position="25"/>
        <end position="87"/>
    </location>
</feature>
<gene>
    <name evidence="3" type="ORF">OJF2_39090</name>
</gene>
<evidence type="ECO:0000256" key="1">
    <source>
        <dbReference type="SAM" id="MobiDB-lite"/>
    </source>
</evidence>
<dbReference type="OrthoDB" id="9992858at2"/>
<dbReference type="Proteomes" id="UP000324233">
    <property type="component" value="Chromosome"/>
</dbReference>
<evidence type="ECO:0000256" key="2">
    <source>
        <dbReference type="SAM" id="SignalP"/>
    </source>
</evidence>
<evidence type="ECO:0000313" key="3">
    <source>
        <dbReference type="EMBL" id="QEH35358.1"/>
    </source>
</evidence>
<keyword evidence="4" id="KW-1185">Reference proteome</keyword>
<organism evidence="3 4">
    <name type="scientific">Aquisphaera giovannonii</name>
    <dbReference type="NCBI Taxonomy" id="406548"/>
    <lineage>
        <taxon>Bacteria</taxon>
        <taxon>Pseudomonadati</taxon>
        <taxon>Planctomycetota</taxon>
        <taxon>Planctomycetia</taxon>
        <taxon>Isosphaerales</taxon>
        <taxon>Isosphaeraceae</taxon>
        <taxon>Aquisphaera</taxon>
    </lineage>
</organism>
<feature type="region of interest" description="Disordered" evidence="1">
    <location>
        <begin position="209"/>
        <end position="261"/>
    </location>
</feature>
<dbReference type="KEGG" id="agv:OJF2_39090"/>
<evidence type="ECO:0000313" key="4">
    <source>
        <dbReference type="Proteomes" id="UP000324233"/>
    </source>
</evidence>
<dbReference type="AlphaFoldDB" id="A0A5B9W446"/>
<feature type="signal peptide" evidence="2">
    <location>
        <begin position="1"/>
        <end position="29"/>
    </location>
</feature>
<keyword evidence="2" id="KW-0732">Signal</keyword>
<feature type="compositionally biased region" description="Basic and acidic residues" evidence="1">
    <location>
        <begin position="30"/>
        <end position="80"/>
    </location>
</feature>
<feature type="compositionally biased region" description="Low complexity" evidence="1">
    <location>
        <begin position="211"/>
        <end position="220"/>
    </location>
</feature>
<reference evidence="3 4" key="1">
    <citation type="submission" date="2019-08" db="EMBL/GenBank/DDBJ databases">
        <title>Deep-cultivation of Planctomycetes and their phenomic and genomic characterization uncovers novel biology.</title>
        <authorList>
            <person name="Wiegand S."/>
            <person name="Jogler M."/>
            <person name="Boedeker C."/>
            <person name="Pinto D."/>
            <person name="Vollmers J."/>
            <person name="Rivas-Marin E."/>
            <person name="Kohn T."/>
            <person name="Peeters S.H."/>
            <person name="Heuer A."/>
            <person name="Rast P."/>
            <person name="Oberbeckmann S."/>
            <person name="Bunk B."/>
            <person name="Jeske O."/>
            <person name="Meyerdierks A."/>
            <person name="Storesund J.E."/>
            <person name="Kallscheuer N."/>
            <person name="Luecker S."/>
            <person name="Lage O.M."/>
            <person name="Pohl T."/>
            <person name="Merkel B.J."/>
            <person name="Hornburger P."/>
            <person name="Mueller R.-W."/>
            <person name="Bruemmer F."/>
            <person name="Labrenz M."/>
            <person name="Spormann A.M."/>
            <person name="Op den Camp H."/>
            <person name="Overmann J."/>
            <person name="Amann R."/>
            <person name="Jetten M.S.M."/>
            <person name="Mascher T."/>
            <person name="Medema M.H."/>
            <person name="Devos D.P."/>
            <person name="Kaster A.-K."/>
            <person name="Ovreas L."/>
            <person name="Rohde M."/>
            <person name="Galperin M.Y."/>
            <person name="Jogler C."/>
        </authorList>
    </citation>
    <scope>NUCLEOTIDE SEQUENCE [LARGE SCALE GENOMIC DNA]</scope>
    <source>
        <strain evidence="3 4">OJF2</strain>
    </source>
</reference>
<proteinExistence type="predicted"/>
<sequence length="261" mass="27896" precursor="true">MVRRRLPFAVSLGLAFTLAAALTTPAARAQDAKKETPKAEAKPAEPAKPADAKPADAKPAEPAKKDEAKPAEPKKEEAKPAEVPPPVVPKAVEEKLEAARHAVAEAIVAAQDAGLVESSLDPPPVLDILIKGYAIDARTLKNPAAKKDGVWAVTPEVFCGWFTGYGKLDGTSINPQDEIRIVNPSAGLKEWYDQRANILNRHIEMVRKAKGPAPAAAAKPAEPKKDEAKPAEPKKDEAKPAEPKKDEPKPAEPKKDEPKKS</sequence>
<dbReference type="EMBL" id="CP042997">
    <property type="protein sequence ID" value="QEH35358.1"/>
    <property type="molecule type" value="Genomic_DNA"/>
</dbReference>
<feature type="compositionally biased region" description="Basic and acidic residues" evidence="1">
    <location>
        <begin position="221"/>
        <end position="261"/>
    </location>
</feature>
<dbReference type="RefSeq" id="WP_148595173.1">
    <property type="nucleotide sequence ID" value="NZ_CP042997.1"/>
</dbReference>
<name>A0A5B9W446_9BACT</name>
<accession>A0A5B9W446</accession>
<protein>
    <submittedName>
        <fullName evidence="3">Uncharacterized protein</fullName>
    </submittedName>
</protein>
<feature type="chain" id="PRO_5022717916" evidence="2">
    <location>
        <begin position="30"/>
        <end position="261"/>
    </location>
</feature>